<dbReference type="PROSITE" id="PS50404">
    <property type="entry name" value="GST_NTER"/>
    <property type="match status" value="1"/>
</dbReference>
<dbReference type="PANTHER" id="PTHR42673:SF21">
    <property type="entry name" value="GLUTATHIONE S-TRANSFERASE YFCF"/>
    <property type="match status" value="1"/>
</dbReference>
<dbReference type="InterPro" id="IPR036282">
    <property type="entry name" value="Glutathione-S-Trfase_C_sf"/>
</dbReference>
<dbReference type="SUPFAM" id="SSF47616">
    <property type="entry name" value="GST C-terminal domain-like"/>
    <property type="match status" value="1"/>
</dbReference>
<comment type="similarity">
    <text evidence="1">Belongs to the GST superfamily. Zeta family.</text>
</comment>
<proteinExistence type="inferred from homology"/>
<reference evidence="4 5" key="1">
    <citation type="submission" date="2015-10" db="EMBL/GenBank/DDBJ databases">
        <title>Metagenome-Assembled Genomes uncover a global brackish microbiome.</title>
        <authorList>
            <person name="Hugerth L.W."/>
            <person name="Larsson J."/>
            <person name="Alneberg J."/>
            <person name="Lindh M.V."/>
            <person name="Legrand C."/>
            <person name="Pinhassi J."/>
            <person name="Andersson A.F."/>
        </authorList>
    </citation>
    <scope>NUCLEOTIDE SEQUENCE [LARGE SCALE GENOMIC DNA]</scope>
    <source>
        <strain evidence="4">BACL26 MAG-121220-bin70</strain>
    </source>
</reference>
<gene>
    <name evidence="4" type="ORF">ABS24_07480</name>
</gene>
<dbReference type="InterPro" id="IPR040079">
    <property type="entry name" value="Glutathione_S-Trfase"/>
</dbReference>
<dbReference type="InterPro" id="IPR004045">
    <property type="entry name" value="Glutathione_S-Trfase_N"/>
</dbReference>
<sequence length="215" mass="24429">MSLYTYFRSSAAFRVRIALALKNLQWKSLPVSLVLKEHQQDKYLQQNPQGMVPTLVTDKTSIHQSLAIIEYLEEQYPEPPLLPSSASNRAVVRALSQIIACDIHPLNNLRVTQFLTEDLGLSESQKLVWYHHWITEGFSALETKLEKLGSNGRYCFGSTPTLADICLIPQVYNAQRFDCPMDKYPLINGIWAHCMSKPEFIQASPETQPDHPANL</sequence>
<dbReference type="GO" id="GO:0005737">
    <property type="term" value="C:cytoplasm"/>
    <property type="evidence" value="ECO:0007669"/>
    <property type="project" value="InterPro"/>
</dbReference>
<dbReference type="GO" id="GO:0006749">
    <property type="term" value="P:glutathione metabolic process"/>
    <property type="evidence" value="ECO:0007669"/>
    <property type="project" value="TreeGrafter"/>
</dbReference>
<accession>A0A0R2U4I9</accession>
<dbReference type="PROSITE" id="PS50405">
    <property type="entry name" value="GST_CTER"/>
    <property type="match status" value="1"/>
</dbReference>
<dbReference type="Proteomes" id="UP000051213">
    <property type="component" value="Unassembled WGS sequence"/>
</dbReference>
<dbReference type="Pfam" id="PF13417">
    <property type="entry name" value="GST_N_3"/>
    <property type="match status" value="1"/>
</dbReference>
<evidence type="ECO:0000313" key="5">
    <source>
        <dbReference type="Proteomes" id="UP000051213"/>
    </source>
</evidence>
<dbReference type="InterPro" id="IPR034330">
    <property type="entry name" value="GST_Zeta_C"/>
</dbReference>
<dbReference type="EMBL" id="LICA01000154">
    <property type="protein sequence ID" value="KRO94415.1"/>
    <property type="molecule type" value="Genomic_DNA"/>
</dbReference>
<dbReference type="InterPro" id="IPR005955">
    <property type="entry name" value="GST_Zeta"/>
</dbReference>
<comment type="caution">
    <text evidence="4">The sequence shown here is derived from an EMBL/GenBank/DDBJ whole genome shotgun (WGS) entry which is preliminary data.</text>
</comment>
<feature type="domain" description="GST C-terminal" evidence="3">
    <location>
        <begin position="85"/>
        <end position="213"/>
    </location>
</feature>
<dbReference type="PANTHER" id="PTHR42673">
    <property type="entry name" value="MALEYLACETOACETATE ISOMERASE"/>
    <property type="match status" value="1"/>
</dbReference>
<evidence type="ECO:0000256" key="1">
    <source>
        <dbReference type="ARBA" id="ARBA00010007"/>
    </source>
</evidence>
<evidence type="ECO:0000313" key="4">
    <source>
        <dbReference type="EMBL" id="KRO94415.1"/>
    </source>
</evidence>
<protein>
    <submittedName>
        <fullName evidence="4">Maleylacetoacetate isomerase</fullName>
    </submittedName>
</protein>
<feature type="domain" description="GST N-terminal" evidence="2">
    <location>
        <begin position="1"/>
        <end position="80"/>
    </location>
</feature>
<dbReference type="AlphaFoldDB" id="A0A0R2U4I9"/>
<dbReference type="FunFam" id="1.20.1050.10:FF:000017">
    <property type="entry name" value="Maleylacetoacetate isomerase"/>
    <property type="match status" value="1"/>
</dbReference>
<name>A0A0R2U4I9_9GAMM</name>
<organism evidence="4 5">
    <name type="scientific">SAR92 bacterium BACL26 MAG-121220-bin70</name>
    <dbReference type="NCBI Taxonomy" id="1655626"/>
    <lineage>
        <taxon>Bacteria</taxon>
        <taxon>Pseudomonadati</taxon>
        <taxon>Pseudomonadota</taxon>
        <taxon>Gammaproteobacteria</taxon>
        <taxon>Cellvibrionales</taxon>
        <taxon>Porticoccaceae</taxon>
        <taxon>SAR92 clade</taxon>
    </lineage>
</organism>
<dbReference type="InterPro" id="IPR010987">
    <property type="entry name" value="Glutathione-S-Trfase_C-like"/>
</dbReference>
<dbReference type="SFLD" id="SFLDG00358">
    <property type="entry name" value="Main_(cytGST)"/>
    <property type="match status" value="1"/>
</dbReference>
<dbReference type="Gene3D" id="1.20.1050.10">
    <property type="match status" value="1"/>
</dbReference>
<dbReference type="InterPro" id="IPR034333">
    <property type="entry name" value="GST_Zeta_N"/>
</dbReference>
<dbReference type="SFLD" id="SFLDS00019">
    <property type="entry name" value="Glutathione_Transferase_(cytos"/>
    <property type="match status" value="1"/>
</dbReference>
<dbReference type="CDD" id="cd03191">
    <property type="entry name" value="GST_C_Zeta"/>
    <property type="match status" value="1"/>
</dbReference>
<dbReference type="SUPFAM" id="SSF52833">
    <property type="entry name" value="Thioredoxin-like"/>
    <property type="match status" value="1"/>
</dbReference>
<dbReference type="NCBIfam" id="TIGR01262">
    <property type="entry name" value="maiA"/>
    <property type="match status" value="1"/>
</dbReference>
<evidence type="ECO:0000259" key="3">
    <source>
        <dbReference type="PROSITE" id="PS50405"/>
    </source>
</evidence>
<dbReference type="CDD" id="cd03042">
    <property type="entry name" value="GST_N_Zeta"/>
    <property type="match status" value="1"/>
</dbReference>
<keyword evidence="4" id="KW-0413">Isomerase</keyword>
<dbReference type="GO" id="GO:0004364">
    <property type="term" value="F:glutathione transferase activity"/>
    <property type="evidence" value="ECO:0007669"/>
    <property type="project" value="TreeGrafter"/>
</dbReference>
<dbReference type="GO" id="GO:0016034">
    <property type="term" value="F:maleylacetoacetate isomerase activity"/>
    <property type="evidence" value="ECO:0007669"/>
    <property type="project" value="TreeGrafter"/>
</dbReference>
<dbReference type="InterPro" id="IPR036249">
    <property type="entry name" value="Thioredoxin-like_sf"/>
</dbReference>
<dbReference type="GO" id="GO:0006559">
    <property type="term" value="P:L-phenylalanine catabolic process"/>
    <property type="evidence" value="ECO:0007669"/>
    <property type="project" value="TreeGrafter"/>
</dbReference>
<dbReference type="Pfam" id="PF13410">
    <property type="entry name" value="GST_C_2"/>
    <property type="match status" value="1"/>
</dbReference>
<dbReference type="Gene3D" id="3.40.30.10">
    <property type="entry name" value="Glutaredoxin"/>
    <property type="match status" value="1"/>
</dbReference>
<evidence type="ECO:0000259" key="2">
    <source>
        <dbReference type="PROSITE" id="PS50404"/>
    </source>
</evidence>